<dbReference type="InterPro" id="IPR004481">
    <property type="entry name" value="K/Na/Ca-exchanger"/>
</dbReference>
<gene>
    <name evidence="7" type="ORF">IAB00_00660</name>
</gene>
<dbReference type="InterPro" id="IPR004837">
    <property type="entry name" value="NaCa_Exmemb"/>
</dbReference>
<evidence type="ECO:0000256" key="1">
    <source>
        <dbReference type="ARBA" id="ARBA00004141"/>
    </source>
</evidence>
<feature type="transmembrane region" description="Helical" evidence="5">
    <location>
        <begin position="114"/>
        <end position="131"/>
    </location>
</feature>
<accession>A0A9D1HIT1</accession>
<dbReference type="GO" id="GO:0005262">
    <property type="term" value="F:calcium channel activity"/>
    <property type="evidence" value="ECO:0007669"/>
    <property type="project" value="TreeGrafter"/>
</dbReference>
<evidence type="ECO:0000256" key="2">
    <source>
        <dbReference type="ARBA" id="ARBA00022692"/>
    </source>
</evidence>
<evidence type="ECO:0000256" key="5">
    <source>
        <dbReference type="SAM" id="Phobius"/>
    </source>
</evidence>
<evidence type="ECO:0000313" key="8">
    <source>
        <dbReference type="Proteomes" id="UP000824124"/>
    </source>
</evidence>
<keyword evidence="3 5" id="KW-1133">Transmembrane helix</keyword>
<dbReference type="GO" id="GO:0005886">
    <property type="term" value="C:plasma membrane"/>
    <property type="evidence" value="ECO:0007669"/>
    <property type="project" value="TreeGrafter"/>
</dbReference>
<feature type="transmembrane region" description="Helical" evidence="5">
    <location>
        <begin position="278"/>
        <end position="297"/>
    </location>
</feature>
<comment type="caution">
    <text evidence="7">The sequence shown here is derived from an EMBL/GenBank/DDBJ whole genome shotgun (WGS) entry which is preliminary data.</text>
</comment>
<feature type="domain" description="Sodium/calcium exchanger membrane region" evidence="6">
    <location>
        <begin position="181"/>
        <end position="320"/>
    </location>
</feature>
<protein>
    <submittedName>
        <fullName evidence="7">Sodium:calcium antiporter</fullName>
    </submittedName>
</protein>
<comment type="subcellular location">
    <subcellularLocation>
        <location evidence="1">Membrane</location>
        <topology evidence="1">Multi-pass membrane protein</topology>
    </subcellularLocation>
</comment>
<keyword evidence="2 5" id="KW-0812">Transmembrane</keyword>
<keyword evidence="4 5" id="KW-0472">Membrane</keyword>
<dbReference type="PANTHER" id="PTHR10846">
    <property type="entry name" value="SODIUM/POTASSIUM/CALCIUM EXCHANGER"/>
    <property type="match status" value="1"/>
</dbReference>
<feature type="transmembrane region" description="Helical" evidence="5">
    <location>
        <begin position="12"/>
        <end position="35"/>
    </location>
</feature>
<dbReference type="GO" id="GO:0006874">
    <property type="term" value="P:intracellular calcium ion homeostasis"/>
    <property type="evidence" value="ECO:0007669"/>
    <property type="project" value="TreeGrafter"/>
</dbReference>
<name>A0A9D1HIT1_9FIRM</name>
<dbReference type="Pfam" id="PF01699">
    <property type="entry name" value="Na_Ca_ex"/>
    <property type="match status" value="2"/>
</dbReference>
<feature type="domain" description="Sodium/calcium exchanger membrane region" evidence="6">
    <location>
        <begin position="18"/>
        <end position="155"/>
    </location>
</feature>
<evidence type="ECO:0000313" key="7">
    <source>
        <dbReference type="EMBL" id="HIU09757.1"/>
    </source>
</evidence>
<reference evidence="7" key="2">
    <citation type="journal article" date="2021" name="PeerJ">
        <title>Extensive microbial diversity within the chicken gut microbiome revealed by metagenomics and culture.</title>
        <authorList>
            <person name="Gilroy R."/>
            <person name="Ravi A."/>
            <person name="Getino M."/>
            <person name="Pursley I."/>
            <person name="Horton D.L."/>
            <person name="Alikhan N.F."/>
            <person name="Baker D."/>
            <person name="Gharbi K."/>
            <person name="Hall N."/>
            <person name="Watson M."/>
            <person name="Adriaenssens E.M."/>
            <person name="Foster-Nyarko E."/>
            <person name="Jarju S."/>
            <person name="Secka A."/>
            <person name="Antonio M."/>
            <person name="Oren A."/>
            <person name="Chaudhuri R.R."/>
            <person name="La Ragione R."/>
            <person name="Hildebrand F."/>
            <person name="Pallen M.J."/>
        </authorList>
    </citation>
    <scope>NUCLEOTIDE SEQUENCE</scope>
    <source>
        <strain evidence="7">2830</strain>
    </source>
</reference>
<evidence type="ECO:0000259" key="6">
    <source>
        <dbReference type="Pfam" id="PF01699"/>
    </source>
</evidence>
<feature type="transmembrane region" description="Helical" evidence="5">
    <location>
        <begin position="178"/>
        <end position="199"/>
    </location>
</feature>
<feature type="transmembrane region" description="Helical" evidence="5">
    <location>
        <begin position="304"/>
        <end position="319"/>
    </location>
</feature>
<organism evidence="7 8">
    <name type="scientific">Candidatus Avidehalobacter gallistercoris</name>
    <dbReference type="NCBI Taxonomy" id="2840694"/>
    <lineage>
        <taxon>Bacteria</taxon>
        <taxon>Bacillati</taxon>
        <taxon>Bacillota</taxon>
        <taxon>Clostridia</taxon>
        <taxon>Eubacteriales</taxon>
        <taxon>Peptococcaceae</taxon>
        <taxon>Peptococcaceae incertae sedis</taxon>
        <taxon>Candidatus Avidehalobacter</taxon>
    </lineage>
</organism>
<feature type="transmembrane region" description="Helical" evidence="5">
    <location>
        <begin position="47"/>
        <end position="73"/>
    </location>
</feature>
<feature type="transmembrane region" description="Helical" evidence="5">
    <location>
        <begin position="252"/>
        <end position="272"/>
    </location>
</feature>
<dbReference type="Proteomes" id="UP000824124">
    <property type="component" value="Unassembled WGS sequence"/>
</dbReference>
<dbReference type="Gene3D" id="1.20.1420.30">
    <property type="entry name" value="NCX, central ion-binding region"/>
    <property type="match status" value="1"/>
</dbReference>
<dbReference type="EMBL" id="DVMH01000004">
    <property type="protein sequence ID" value="HIU09757.1"/>
    <property type="molecule type" value="Genomic_DNA"/>
</dbReference>
<dbReference type="GO" id="GO:0008273">
    <property type="term" value="F:calcium, potassium:sodium antiporter activity"/>
    <property type="evidence" value="ECO:0007669"/>
    <property type="project" value="TreeGrafter"/>
</dbReference>
<reference evidence="7" key="1">
    <citation type="submission" date="2020-10" db="EMBL/GenBank/DDBJ databases">
        <authorList>
            <person name="Gilroy R."/>
        </authorList>
    </citation>
    <scope>NUCLEOTIDE SEQUENCE</scope>
    <source>
        <strain evidence="7">2830</strain>
    </source>
</reference>
<sequence length="320" mass="34391">MKQTLVIRRLLLMLFVYAGLAVLVILLSLALSVCVDTLDKATNLSGAFLGGVLLAAVTSLPELFTSLAAVAFLNEPQMVVGNILGSNLFNLAALAAVSLLLFRRVYSQSAAREQRLPLMAVLLIYALLAILTVRFNIYFAGLNIVSWLIFLLYALGVRSLSAEDEDASESAEADAGRLLIRFAGLAALLVLTSIALTLVTEQLKLAYDLETSLAGALFLGVATSLPELVSTIQLVRLGNFNAACGNILGSNLFNFSILALSDLLYTAGTIYIFDEQAYRLLALGALAVASMLPVLYARRGRWKLLGFCLALLCYAVFLLI</sequence>
<evidence type="ECO:0000256" key="4">
    <source>
        <dbReference type="ARBA" id="ARBA00023136"/>
    </source>
</evidence>
<feature type="transmembrane region" description="Helical" evidence="5">
    <location>
        <begin position="137"/>
        <end position="157"/>
    </location>
</feature>
<feature type="transmembrane region" description="Helical" evidence="5">
    <location>
        <begin position="79"/>
        <end position="102"/>
    </location>
</feature>
<dbReference type="AlphaFoldDB" id="A0A9D1HIT1"/>
<dbReference type="PANTHER" id="PTHR10846:SF8">
    <property type="entry name" value="INNER MEMBRANE PROTEIN YRBG"/>
    <property type="match status" value="1"/>
</dbReference>
<evidence type="ECO:0000256" key="3">
    <source>
        <dbReference type="ARBA" id="ARBA00022989"/>
    </source>
</evidence>
<proteinExistence type="predicted"/>
<dbReference type="InterPro" id="IPR044880">
    <property type="entry name" value="NCX_ion-bd_dom_sf"/>
</dbReference>